<feature type="region of interest" description="Disordered" evidence="1">
    <location>
        <begin position="1"/>
        <end position="23"/>
    </location>
</feature>
<name>S5ZMZ3_GEOG3</name>
<gene>
    <name evidence="4" type="ORF">M493_07365</name>
</gene>
<keyword evidence="2" id="KW-0472">Membrane</keyword>
<evidence type="ECO:0000313" key="5">
    <source>
        <dbReference type="Proteomes" id="UP000015500"/>
    </source>
</evidence>
<keyword evidence="2" id="KW-1133">Transmembrane helix</keyword>
<organism evidence="4 5">
    <name type="scientific">Geobacillus genomosp. 3</name>
    <dbReference type="NCBI Taxonomy" id="1921421"/>
    <lineage>
        <taxon>Bacteria</taxon>
        <taxon>Bacillati</taxon>
        <taxon>Bacillota</taxon>
        <taxon>Bacilli</taxon>
        <taxon>Bacillales</taxon>
        <taxon>Anoxybacillaceae</taxon>
        <taxon>Geobacillus</taxon>
    </lineage>
</organism>
<dbReference type="Proteomes" id="UP000015500">
    <property type="component" value="Chromosome"/>
</dbReference>
<feature type="transmembrane region" description="Helical" evidence="2">
    <location>
        <begin position="50"/>
        <end position="72"/>
    </location>
</feature>
<feature type="compositionally biased region" description="Basic and acidic residues" evidence="1">
    <location>
        <begin position="1"/>
        <end position="12"/>
    </location>
</feature>
<evidence type="ECO:0000313" key="4">
    <source>
        <dbReference type="EMBL" id="AGT31758.1"/>
    </source>
</evidence>
<dbReference type="AlphaFoldDB" id="S5ZMZ3"/>
<evidence type="ECO:0000256" key="2">
    <source>
        <dbReference type="SAM" id="Phobius"/>
    </source>
</evidence>
<accession>S5ZMZ3</accession>
<evidence type="ECO:0000259" key="3">
    <source>
        <dbReference type="Pfam" id="PF22813"/>
    </source>
</evidence>
<keyword evidence="5" id="KW-1185">Reference proteome</keyword>
<keyword evidence="2" id="KW-0812">Transmembrane</keyword>
<evidence type="ECO:0000256" key="1">
    <source>
        <dbReference type="SAM" id="MobiDB-lite"/>
    </source>
</evidence>
<dbReference type="KEGG" id="gjf:M493_07365"/>
<protein>
    <recommendedName>
        <fullName evidence="3">TcaA second domain-containing protein</fullName>
    </recommendedName>
</protein>
<dbReference type="EMBL" id="CP006254">
    <property type="protein sequence ID" value="AGT31758.1"/>
    <property type="molecule type" value="Genomic_DNA"/>
</dbReference>
<proteinExistence type="predicted"/>
<dbReference type="HOGENOM" id="CLU_1114556_0_0_9"/>
<dbReference type="RefSeq" id="WP_020959568.1">
    <property type="nucleotide sequence ID" value="NC_022080.4"/>
</dbReference>
<dbReference type="OrthoDB" id="1682769at2"/>
<reference evidence="4 5" key="1">
    <citation type="journal article" date="2014" name="Genome Announc.">
        <title>Complete Genome Sequence of the Thermophilic Polychlorinated Biphenyl Degrader Geobacillus sp. Strain JF8 (NBRC 109937).</title>
        <authorList>
            <person name="Shintani M."/>
            <person name="Ohtsubo Y."/>
            <person name="Fukuda K."/>
            <person name="Hosoyama A."/>
            <person name="Ohji S."/>
            <person name="Yamazoe A."/>
            <person name="Fujita N."/>
            <person name="Nagata Y."/>
            <person name="Tsuda M."/>
            <person name="Hatta T."/>
            <person name="Kimbara K."/>
        </authorList>
    </citation>
    <scope>NUCLEOTIDE SEQUENCE [LARGE SCALE GENOMIC DNA]</scope>
    <source>
        <strain evidence="4 5">JF8</strain>
    </source>
</reference>
<sequence length="248" mass="27597">MKSHTVESHTNKGEANGRGGQDGAAALARYEKRQQARLLSREKRKKRYRFIGWLLLAVAVAWGTGALIWSGYGALKTAASREIAIMRLKEAIEDRNAAALQTMLRTTDETVPINEKTLAPLFAYVERHPEAYKTLDQEFDRQREGGHVYIKGLTSRPPVFTIHVFENRYLFEPALYFIHVRVDDPGAALIVNGVKTEGETTKDPFVKKIGPYLPGTYTVAAAGADGEKKAVRVELFGGARVHEVDVTK</sequence>
<dbReference type="InterPro" id="IPR054529">
    <property type="entry name" value="TcaA_2nd"/>
</dbReference>
<dbReference type="Pfam" id="PF22813">
    <property type="entry name" value="TcaA_2nd"/>
    <property type="match status" value="1"/>
</dbReference>
<dbReference type="PATRIC" id="fig|1345697.3.peg.1391"/>
<feature type="domain" description="TcaA second" evidence="3">
    <location>
        <begin position="85"/>
        <end position="142"/>
    </location>
</feature>